<dbReference type="EMBL" id="KN818246">
    <property type="protein sequence ID" value="KIL64914.1"/>
    <property type="molecule type" value="Genomic_DNA"/>
</dbReference>
<keyword evidence="3" id="KW-1185">Reference proteome</keyword>
<evidence type="ECO:0000313" key="2">
    <source>
        <dbReference type="EMBL" id="KIL64914.1"/>
    </source>
</evidence>
<feature type="compositionally biased region" description="Polar residues" evidence="1">
    <location>
        <begin position="26"/>
        <end position="35"/>
    </location>
</feature>
<reference evidence="2 3" key="1">
    <citation type="submission" date="2014-04" db="EMBL/GenBank/DDBJ databases">
        <title>Evolutionary Origins and Diversification of the Mycorrhizal Mutualists.</title>
        <authorList>
            <consortium name="DOE Joint Genome Institute"/>
            <consortium name="Mycorrhizal Genomics Consortium"/>
            <person name="Kohler A."/>
            <person name="Kuo A."/>
            <person name="Nagy L.G."/>
            <person name="Floudas D."/>
            <person name="Copeland A."/>
            <person name="Barry K.W."/>
            <person name="Cichocki N."/>
            <person name="Veneault-Fourrey C."/>
            <person name="LaButti K."/>
            <person name="Lindquist E.A."/>
            <person name="Lipzen A."/>
            <person name="Lundell T."/>
            <person name="Morin E."/>
            <person name="Murat C."/>
            <person name="Riley R."/>
            <person name="Ohm R."/>
            <person name="Sun H."/>
            <person name="Tunlid A."/>
            <person name="Henrissat B."/>
            <person name="Grigoriev I.V."/>
            <person name="Hibbett D.S."/>
            <person name="Martin F."/>
        </authorList>
    </citation>
    <scope>NUCLEOTIDE SEQUENCE [LARGE SCALE GENOMIC DNA]</scope>
    <source>
        <strain evidence="2 3">Koide BX008</strain>
    </source>
</reference>
<proteinExistence type="predicted"/>
<evidence type="ECO:0000256" key="1">
    <source>
        <dbReference type="SAM" id="MobiDB-lite"/>
    </source>
</evidence>
<accession>A0A0C2TDL1</accession>
<dbReference type="Proteomes" id="UP000054549">
    <property type="component" value="Unassembled WGS sequence"/>
</dbReference>
<evidence type="ECO:0000313" key="3">
    <source>
        <dbReference type="Proteomes" id="UP000054549"/>
    </source>
</evidence>
<sequence length="74" mass="8020">MEKRIGERVFFSHAEAPPKRDVQGTRGETPTTPQQAARLVAASPDGGQVSQPEEKTPAAENAIFTRRANCRQGS</sequence>
<gene>
    <name evidence="2" type="ORF">M378DRAFT_568322</name>
</gene>
<organism evidence="2 3">
    <name type="scientific">Amanita muscaria (strain Koide BX008)</name>
    <dbReference type="NCBI Taxonomy" id="946122"/>
    <lineage>
        <taxon>Eukaryota</taxon>
        <taxon>Fungi</taxon>
        <taxon>Dikarya</taxon>
        <taxon>Basidiomycota</taxon>
        <taxon>Agaricomycotina</taxon>
        <taxon>Agaricomycetes</taxon>
        <taxon>Agaricomycetidae</taxon>
        <taxon>Agaricales</taxon>
        <taxon>Pluteineae</taxon>
        <taxon>Amanitaceae</taxon>
        <taxon>Amanita</taxon>
    </lineage>
</organism>
<dbReference type="InParanoid" id="A0A0C2TDL1"/>
<feature type="region of interest" description="Disordered" evidence="1">
    <location>
        <begin position="1"/>
        <end position="74"/>
    </location>
</feature>
<name>A0A0C2TDL1_AMAMK</name>
<dbReference type="AlphaFoldDB" id="A0A0C2TDL1"/>
<protein>
    <submittedName>
        <fullName evidence="2">Uncharacterized protein</fullName>
    </submittedName>
</protein>
<dbReference type="HOGENOM" id="CLU_2687283_0_0_1"/>